<evidence type="ECO:0000259" key="2">
    <source>
        <dbReference type="PROSITE" id="PS51504"/>
    </source>
</evidence>
<dbReference type="AlphaFoldDB" id="A0ABD2AY58"/>
<dbReference type="SMART" id="SM00526">
    <property type="entry name" value="H15"/>
    <property type="match status" value="1"/>
</dbReference>
<feature type="compositionally biased region" description="Polar residues" evidence="1">
    <location>
        <begin position="105"/>
        <end position="117"/>
    </location>
</feature>
<evidence type="ECO:0000313" key="3">
    <source>
        <dbReference type="EMBL" id="KAL2725543.1"/>
    </source>
</evidence>
<organism evidence="3 4">
    <name type="scientific">Vespula squamosa</name>
    <name type="common">Southern yellow jacket</name>
    <name type="synonym">Wasp</name>
    <dbReference type="NCBI Taxonomy" id="30214"/>
    <lineage>
        <taxon>Eukaryota</taxon>
        <taxon>Metazoa</taxon>
        <taxon>Ecdysozoa</taxon>
        <taxon>Arthropoda</taxon>
        <taxon>Hexapoda</taxon>
        <taxon>Insecta</taxon>
        <taxon>Pterygota</taxon>
        <taxon>Neoptera</taxon>
        <taxon>Endopterygota</taxon>
        <taxon>Hymenoptera</taxon>
        <taxon>Apocrita</taxon>
        <taxon>Aculeata</taxon>
        <taxon>Vespoidea</taxon>
        <taxon>Vespidae</taxon>
        <taxon>Vespinae</taxon>
        <taxon>Vespula</taxon>
    </lineage>
</organism>
<dbReference type="PROSITE" id="PS51504">
    <property type="entry name" value="H15"/>
    <property type="match status" value="1"/>
</dbReference>
<name>A0ABD2AY58_VESSQ</name>
<protein>
    <submittedName>
        <fullName evidence="3">Histone H5-like</fullName>
    </submittedName>
</protein>
<feature type="compositionally biased region" description="Polar residues" evidence="1">
    <location>
        <begin position="173"/>
        <end position="185"/>
    </location>
</feature>
<sequence length="193" mass="22349">MSIPKMSTMITSAIRHLRQSQGSTPKEIMNYIISRYNLESPRERQMKAALKRGLNCGILDRNRGHYKLNAIAEYILQMGKEPKKSVQRGAKRQRRSMKGKKRKYQTVTRNKGGSSIRSTIGPFEERCRCMATRPKNAYTLESNIPSEQQEQRRKDVVCCFKKKWKEKCDNESTDQSRSTLGSNPEISEDQEKI</sequence>
<dbReference type="Proteomes" id="UP001607302">
    <property type="component" value="Unassembled WGS sequence"/>
</dbReference>
<gene>
    <name evidence="3" type="ORF">V1478_008216</name>
</gene>
<dbReference type="InterPro" id="IPR036388">
    <property type="entry name" value="WH-like_DNA-bd_sf"/>
</dbReference>
<feature type="region of interest" description="Disordered" evidence="1">
    <location>
        <begin position="166"/>
        <end position="193"/>
    </location>
</feature>
<feature type="region of interest" description="Disordered" evidence="1">
    <location>
        <begin position="82"/>
        <end position="117"/>
    </location>
</feature>
<comment type="caution">
    <text evidence="3">The sequence shown here is derived from an EMBL/GenBank/DDBJ whole genome shotgun (WGS) entry which is preliminary data.</text>
</comment>
<feature type="domain" description="H15" evidence="2">
    <location>
        <begin position="2"/>
        <end position="70"/>
    </location>
</feature>
<proteinExistence type="predicted"/>
<accession>A0ABD2AY58</accession>
<dbReference type="SUPFAM" id="SSF46785">
    <property type="entry name" value="Winged helix' DNA-binding domain"/>
    <property type="match status" value="1"/>
</dbReference>
<dbReference type="InterPro" id="IPR036390">
    <property type="entry name" value="WH_DNA-bd_sf"/>
</dbReference>
<dbReference type="Gene3D" id="1.10.10.10">
    <property type="entry name" value="Winged helix-like DNA-binding domain superfamily/Winged helix DNA-binding domain"/>
    <property type="match status" value="1"/>
</dbReference>
<reference evidence="3 4" key="1">
    <citation type="journal article" date="2024" name="Ann. Entomol. Soc. Am.">
        <title>Genomic analyses of the southern and eastern yellowjacket wasps (Hymenoptera: Vespidae) reveal evolutionary signatures of social life.</title>
        <authorList>
            <person name="Catto M.A."/>
            <person name="Caine P.B."/>
            <person name="Orr S.E."/>
            <person name="Hunt B.G."/>
            <person name="Goodisman M.A.D."/>
        </authorList>
    </citation>
    <scope>NUCLEOTIDE SEQUENCE [LARGE SCALE GENOMIC DNA]</scope>
    <source>
        <strain evidence="3">233</strain>
        <tissue evidence="3">Head and thorax</tissue>
    </source>
</reference>
<dbReference type="EMBL" id="JAUDFV010000138">
    <property type="protein sequence ID" value="KAL2725543.1"/>
    <property type="molecule type" value="Genomic_DNA"/>
</dbReference>
<evidence type="ECO:0000256" key="1">
    <source>
        <dbReference type="SAM" id="MobiDB-lite"/>
    </source>
</evidence>
<dbReference type="InterPro" id="IPR005818">
    <property type="entry name" value="Histone_H1/H5_H15"/>
</dbReference>
<dbReference type="Pfam" id="PF00538">
    <property type="entry name" value="Linker_histone"/>
    <property type="match status" value="1"/>
</dbReference>
<keyword evidence="4" id="KW-1185">Reference proteome</keyword>
<feature type="compositionally biased region" description="Basic residues" evidence="1">
    <location>
        <begin position="85"/>
        <end position="104"/>
    </location>
</feature>
<evidence type="ECO:0000313" key="4">
    <source>
        <dbReference type="Proteomes" id="UP001607302"/>
    </source>
</evidence>